<dbReference type="RefSeq" id="XP_009653776.1">
    <property type="nucleotide sequence ID" value="XM_009655481.1"/>
</dbReference>
<dbReference type="KEGG" id="vda:VDAG_09179"/>
<dbReference type="EMBL" id="DS572717">
    <property type="protein sequence ID" value="EGY18653.1"/>
    <property type="molecule type" value="Genomic_DNA"/>
</dbReference>
<evidence type="ECO:0000313" key="3">
    <source>
        <dbReference type="Proteomes" id="UP000001611"/>
    </source>
</evidence>
<dbReference type="GeneID" id="20710642"/>
<name>G2XFQ5_VERDV</name>
<gene>
    <name evidence="2" type="ORF">VDAG_09179</name>
</gene>
<keyword evidence="3" id="KW-1185">Reference proteome</keyword>
<dbReference type="AlphaFoldDB" id="G2XFQ5"/>
<evidence type="ECO:0008006" key="4">
    <source>
        <dbReference type="Google" id="ProtNLM"/>
    </source>
</evidence>
<reference evidence="2 3" key="1">
    <citation type="submission" date="2008-03" db="EMBL/GenBank/DDBJ databases">
        <title>The Genome Sequence of Verticillium dahliae VdLs.17.</title>
        <authorList>
            <consortium name="The Broad Institute Genome Sequencing Platform"/>
            <person name="Ma L.-J.J."/>
            <person name="Klosterman S.J."/>
            <person name="Subbarao K."/>
            <person name="Dobinson K."/>
            <person name="Veronese P."/>
            <person name="Kang S."/>
            <person name="Gold S.E."/>
            <person name="Young S."/>
            <person name="Jaffe D."/>
            <person name="Gnerre S."/>
            <person name="Berlin A."/>
            <person name="Heiman D."/>
            <person name="Hepburn T."/>
            <person name="Sykes S."/>
            <person name="Alvarado L."/>
            <person name="Kodira C.D."/>
            <person name="Lander E."/>
            <person name="Galagan J."/>
            <person name="Nusbaum C."/>
            <person name="Birren B."/>
        </authorList>
    </citation>
    <scope>NUCLEOTIDE SEQUENCE [LARGE SCALE GENOMIC DNA]</scope>
    <source>
        <strain evidence="3">VdLs.17 / ATCC MYA-4575 / FGSC 10137</strain>
    </source>
</reference>
<dbReference type="OMA" id="RILYPRA"/>
<proteinExistence type="predicted"/>
<dbReference type="Proteomes" id="UP000001611">
    <property type="component" value="Chromosome 4"/>
</dbReference>
<evidence type="ECO:0000313" key="2">
    <source>
        <dbReference type="EMBL" id="EGY18653.1"/>
    </source>
</evidence>
<dbReference type="InParanoid" id="G2XFQ5"/>
<evidence type="ECO:0000256" key="1">
    <source>
        <dbReference type="SAM" id="MobiDB-lite"/>
    </source>
</evidence>
<organism evidence="2 3">
    <name type="scientific">Verticillium dahliae (strain VdLs.17 / ATCC MYA-4575 / FGSC 10137)</name>
    <name type="common">Verticillium wilt</name>
    <dbReference type="NCBI Taxonomy" id="498257"/>
    <lineage>
        <taxon>Eukaryota</taxon>
        <taxon>Fungi</taxon>
        <taxon>Dikarya</taxon>
        <taxon>Ascomycota</taxon>
        <taxon>Pezizomycotina</taxon>
        <taxon>Sordariomycetes</taxon>
        <taxon>Hypocreomycetidae</taxon>
        <taxon>Glomerellales</taxon>
        <taxon>Plectosphaerellaceae</taxon>
        <taxon>Verticillium</taxon>
    </lineage>
</organism>
<protein>
    <recommendedName>
        <fullName evidence="4">PiggyBac transposable element-derived protein 4 C-terminal zinc-ribbon domain-containing protein</fullName>
    </recommendedName>
</protein>
<accession>G2XFQ5</accession>
<feature type="region of interest" description="Disordered" evidence="1">
    <location>
        <begin position="47"/>
        <end position="68"/>
    </location>
</feature>
<dbReference type="HOGENOM" id="CLU_1877038_0_0_1"/>
<sequence>MYSFLLGTVVANTFLLQREYPGRILYPRASSESQWIRQLCASIFDRHKDTGNSRKTRGRPRHEPEATTVPLEEHKRVGKCPQRRCYACTGRSISSPKRRALGAISGNSRAPKTRFACETCDVPLCNTQHCWDRYHS</sequence>